<organism evidence="3 4">
    <name type="scientific">Bradyrhizobium erythrophlei</name>
    <dbReference type="NCBI Taxonomy" id="1437360"/>
    <lineage>
        <taxon>Bacteria</taxon>
        <taxon>Pseudomonadati</taxon>
        <taxon>Pseudomonadota</taxon>
        <taxon>Alphaproteobacteria</taxon>
        <taxon>Hyphomicrobiales</taxon>
        <taxon>Nitrobacteraceae</taxon>
        <taxon>Bradyrhizobium</taxon>
    </lineage>
</organism>
<dbReference type="RefSeq" id="WP_079607046.1">
    <property type="nucleotide sequence ID" value="NZ_LT670817.1"/>
</dbReference>
<keyword evidence="2" id="KW-0472">Membrane</keyword>
<evidence type="ECO:0000313" key="4">
    <source>
        <dbReference type="Proteomes" id="UP000189796"/>
    </source>
</evidence>
<sequence length="331" mass="35546">MRANDAVHLGLMLLAFAAAYLVPFELLLLAYVVLGPAHYFTEISWLHDRSYFLPHRGIALALAAIAVVAALIDNASWFGLAMWSTLIVCAMLAATTSAAEGTLLFMIAIALAAIMASSGSSLAVIGILIPTLVHVSLFTLVFMTLGAWRSKSRVQALLIVLYLVAIAVILLAPPTAEVRIASLATVGQDYFGNVGPALGRLFGIPGIKLDTRLTSLLAFLYTYHYLNWFIKADVIRWADIPRARLVLVIAASAASTALYFYDYAFGFTFLLALSLVHILLEFPLNSLALRQLGATAGQSLLRGTAVAGTATAAPRSRPARSSASKPARRRR</sequence>
<dbReference type="Proteomes" id="UP000189796">
    <property type="component" value="Chromosome I"/>
</dbReference>
<dbReference type="EMBL" id="LT670817">
    <property type="protein sequence ID" value="SHG23305.1"/>
    <property type="molecule type" value="Genomic_DNA"/>
</dbReference>
<keyword evidence="2" id="KW-0812">Transmembrane</keyword>
<gene>
    <name evidence="3" type="ORF">SAMN05443248_0799</name>
</gene>
<evidence type="ECO:0000313" key="3">
    <source>
        <dbReference type="EMBL" id="SHG23305.1"/>
    </source>
</evidence>
<dbReference type="AlphaFoldDB" id="A0A1M5I4V5"/>
<keyword evidence="2" id="KW-1133">Transmembrane helix</keyword>
<proteinExistence type="predicted"/>
<protein>
    <submittedName>
        <fullName evidence="3">Uncharacterized protein</fullName>
    </submittedName>
</protein>
<feature type="transmembrane region" description="Helical" evidence="2">
    <location>
        <begin position="213"/>
        <end position="230"/>
    </location>
</feature>
<reference evidence="3 4" key="1">
    <citation type="submission" date="2016-11" db="EMBL/GenBank/DDBJ databases">
        <authorList>
            <person name="Jaros S."/>
            <person name="Januszkiewicz K."/>
            <person name="Wedrychowicz H."/>
        </authorList>
    </citation>
    <scope>NUCLEOTIDE SEQUENCE [LARGE SCALE GENOMIC DNA]</scope>
    <source>
        <strain evidence="3 4">GAS138</strain>
    </source>
</reference>
<name>A0A1M5I4V5_9BRAD</name>
<feature type="transmembrane region" description="Helical" evidence="2">
    <location>
        <begin position="84"/>
        <end position="116"/>
    </location>
</feature>
<feature type="transmembrane region" description="Helical" evidence="2">
    <location>
        <begin position="242"/>
        <end position="261"/>
    </location>
</feature>
<evidence type="ECO:0000256" key="1">
    <source>
        <dbReference type="SAM" id="MobiDB-lite"/>
    </source>
</evidence>
<accession>A0A1M5I4V5</accession>
<feature type="transmembrane region" description="Helical" evidence="2">
    <location>
        <begin position="12"/>
        <end position="33"/>
    </location>
</feature>
<feature type="compositionally biased region" description="Low complexity" evidence="1">
    <location>
        <begin position="308"/>
        <end position="325"/>
    </location>
</feature>
<feature type="transmembrane region" description="Helical" evidence="2">
    <location>
        <begin position="154"/>
        <end position="172"/>
    </location>
</feature>
<feature type="transmembrane region" description="Helical" evidence="2">
    <location>
        <begin position="53"/>
        <end position="72"/>
    </location>
</feature>
<feature type="transmembrane region" description="Helical" evidence="2">
    <location>
        <begin position="267"/>
        <end position="284"/>
    </location>
</feature>
<feature type="region of interest" description="Disordered" evidence="1">
    <location>
        <begin position="308"/>
        <end position="331"/>
    </location>
</feature>
<dbReference type="OrthoDB" id="114919at2"/>
<feature type="transmembrane region" description="Helical" evidence="2">
    <location>
        <begin position="122"/>
        <end position="142"/>
    </location>
</feature>
<evidence type="ECO:0000256" key="2">
    <source>
        <dbReference type="SAM" id="Phobius"/>
    </source>
</evidence>